<keyword evidence="3" id="KW-0963">Cytoplasm</keyword>
<dbReference type="Pfam" id="PF04538">
    <property type="entry name" value="BEX"/>
    <property type="match status" value="1"/>
</dbReference>
<keyword evidence="6" id="KW-0175">Coiled coil</keyword>
<protein>
    <submittedName>
        <fullName evidence="9">Protein BEX4-like</fullName>
    </submittedName>
</protein>
<evidence type="ECO:0000256" key="7">
    <source>
        <dbReference type="SAM" id="MobiDB-lite"/>
    </source>
</evidence>
<evidence type="ECO:0000256" key="5">
    <source>
        <dbReference type="ARBA" id="ARBA00022843"/>
    </source>
</evidence>
<dbReference type="GO" id="GO:0005737">
    <property type="term" value="C:cytoplasm"/>
    <property type="evidence" value="ECO:0007669"/>
    <property type="project" value="UniProtKB-SubCell"/>
</dbReference>
<evidence type="ECO:0000256" key="2">
    <source>
        <dbReference type="ARBA" id="ARBA00010976"/>
    </source>
</evidence>
<evidence type="ECO:0000256" key="6">
    <source>
        <dbReference type="SAM" id="Coils"/>
    </source>
</evidence>
<evidence type="ECO:0000256" key="4">
    <source>
        <dbReference type="ARBA" id="ARBA00022833"/>
    </source>
</evidence>
<dbReference type="PANTHER" id="PTHR13987:SF3">
    <property type="entry name" value="PROTEIN BEX4"/>
    <property type="match status" value="1"/>
</dbReference>
<gene>
    <name evidence="9" type="primary">LOC102814987</name>
</gene>
<keyword evidence="8" id="KW-1185">Reference proteome</keyword>
<evidence type="ECO:0000313" key="9">
    <source>
        <dbReference type="RefSeq" id="XP_006867156.1"/>
    </source>
</evidence>
<sequence length="79" mass="9469">MKNEEEGHTLRGGESRQPEGNVRQELVWHFGHSEVRDDVQRLTKQMMEVRRKIKECQMKRYMCSQIPEPDNHDDFCLIP</sequence>
<reference evidence="9" key="1">
    <citation type="submission" date="2025-08" db="UniProtKB">
        <authorList>
            <consortium name="RefSeq"/>
        </authorList>
    </citation>
    <scope>IDENTIFICATION</scope>
    <source>
        <tissue evidence="9">Spleen</tissue>
    </source>
</reference>
<dbReference type="GO" id="GO:0005634">
    <property type="term" value="C:nucleus"/>
    <property type="evidence" value="ECO:0007669"/>
    <property type="project" value="TreeGrafter"/>
</dbReference>
<dbReference type="PANTHER" id="PTHR13987">
    <property type="entry name" value="PROTEIN BEX4"/>
    <property type="match status" value="1"/>
</dbReference>
<feature type="region of interest" description="Disordered" evidence="7">
    <location>
        <begin position="1"/>
        <end position="22"/>
    </location>
</feature>
<keyword evidence="4" id="KW-0862">Zinc</keyword>
<name>A0A9B0TKR7_CHRAS</name>
<feature type="compositionally biased region" description="Basic and acidic residues" evidence="7">
    <location>
        <begin position="1"/>
        <end position="17"/>
    </location>
</feature>
<comment type="similarity">
    <text evidence="2">Belongs to the BEX family.</text>
</comment>
<accession>A0A9B0TKR7</accession>
<comment type="subcellular location">
    <subcellularLocation>
        <location evidence="1">Cytoplasm</location>
    </subcellularLocation>
</comment>
<feature type="coiled-coil region" evidence="6">
    <location>
        <begin position="32"/>
        <end position="59"/>
    </location>
</feature>
<organism evidence="8 9">
    <name type="scientific">Chrysochloris asiatica</name>
    <name type="common">Cape golden mole</name>
    <dbReference type="NCBI Taxonomy" id="185453"/>
    <lineage>
        <taxon>Eukaryota</taxon>
        <taxon>Metazoa</taxon>
        <taxon>Chordata</taxon>
        <taxon>Craniata</taxon>
        <taxon>Vertebrata</taxon>
        <taxon>Euteleostomi</taxon>
        <taxon>Mammalia</taxon>
        <taxon>Eutheria</taxon>
        <taxon>Afrotheria</taxon>
        <taxon>Chrysochloridae</taxon>
        <taxon>Chrysochlorinae</taxon>
        <taxon>Chrysochloris</taxon>
    </lineage>
</organism>
<dbReference type="AlphaFoldDB" id="A0A9B0TKR7"/>
<dbReference type="GeneID" id="102814987"/>
<proteinExistence type="inferred from homology"/>
<dbReference type="RefSeq" id="XP_006867156.1">
    <property type="nucleotide sequence ID" value="XM_006867094.1"/>
</dbReference>
<dbReference type="Proteomes" id="UP000504623">
    <property type="component" value="Unplaced"/>
</dbReference>
<evidence type="ECO:0000313" key="8">
    <source>
        <dbReference type="Proteomes" id="UP000504623"/>
    </source>
</evidence>
<dbReference type="OrthoDB" id="9836927at2759"/>
<evidence type="ECO:0000256" key="3">
    <source>
        <dbReference type="ARBA" id="ARBA00022490"/>
    </source>
</evidence>
<dbReference type="InterPro" id="IPR021156">
    <property type="entry name" value="TF_A-like/BEX"/>
</dbReference>
<dbReference type="InterPro" id="IPR007623">
    <property type="entry name" value="BEX"/>
</dbReference>
<evidence type="ECO:0000256" key="1">
    <source>
        <dbReference type="ARBA" id="ARBA00004496"/>
    </source>
</evidence>
<keyword evidence="5" id="KW-0832">Ubl conjugation</keyword>